<dbReference type="Proteomes" id="UP000029108">
    <property type="component" value="Unassembled WGS sequence"/>
</dbReference>
<reference evidence="2 3" key="1">
    <citation type="submission" date="2014-03" db="EMBL/GenBank/DDBJ databases">
        <title>Genomics of Bifidobacteria.</title>
        <authorList>
            <person name="Ventura M."/>
            <person name="Milani C."/>
            <person name="Lugli G.A."/>
        </authorList>
    </citation>
    <scope>NUCLEOTIDE SEQUENCE [LARGE SCALE GENOMIC DNA]</scope>
    <source>
        <strain evidence="2 3">DSM 23969</strain>
    </source>
</reference>
<feature type="transmembrane region" description="Helical" evidence="1">
    <location>
        <begin position="55"/>
        <end position="74"/>
    </location>
</feature>
<dbReference type="eggNOG" id="ENOG50339TH">
    <property type="taxonomic scope" value="Bacteria"/>
</dbReference>
<keyword evidence="1" id="KW-0812">Transmembrane</keyword>
<evidence type="ECO:0000313" key="2">
    <source>
        <dbReference type="EMBL" id="KFI51271.1"/>
    </source>
</evidence>
<organism evidence="2 3">
    <name type="scientific">Bifidobacterium biavatii DSM 23969</name>
    <dbReference type="NCBI Taxonomy" id="1437608"/>
    <lineage>
        <taxon>Bacteria</taxon>
        <taxon>Bacillati</taxon>
        <taxon>Actinomycetota</taxon>
        <taxon>Actinomycetes</taxon>
        <taxon>Bifidobacteriales</taxon>
        <taxon>Bifidobacteriaceae</taxon>
        <taxon>Bifidobacterium</taxon>
    </lineage>
</organism>
<name>A0A086ZXM1_9BIFI</name>
<protein>
    <recommendedName>
        <fullName evidence="4">DUF2530 domain-containing protein</fullName>
    </recommendedName>
</protein>
<keyword evidence="1" id="KW-0472">Membrane</keyword>
<dbReference type="AlphaFoldDB" id="A0A086ZXM1"/>
<comment type="caution">
    <text evidence="2">The sequence shown here is derived from an EMBL/GenBank/DDBJ whole genome shotgun (WGS) entry which is preliminary data.</text>
</comment>
<gene>
    <name evidence="2" type="ORF">BBIA_0836</name>
</gene>
<dbReference type="STRING" id="1437608.GCA_000771645_01305"/>
<feature type="transmembrane region" description="Helical" evidence="1">
    <location>
        <begin position="29"/>
        <end position="49"/>
    </location>
</feature>
<accession>A0A086ZXM1</accession>
<sequence length="88" mass="9811">MMKLKFAPIINPDACRPAPKPVRVDLRKVFLFGTAMWAVALVVSAILLFAGVPALRVLIVCAAGTVIGVMMLIWEHFDRWDYRRLGAD</sequence>
<evidence type="ECO:0008006" key="4">
    <source>
        <dbReference type="Google" id="ProtNLM"/>
    </source>
</evidence>
<evidence type="ECO:0000256" key="1">
    <source>
        <dbReference type="SAM" id="Phobius"/>
    </source>
</evidence>
<dbReference type="EMBL" id="JGYN01000010">
    <property type="protein sequence ID" value="KFI51271.1"/>
    <property type="molecule type" value="Genomic_DNA"/>
</dbReference>
<proteinExistence type="predicted"/>
<keyword evidence="1" id="KW-1133">Transmembrane helix</keyword>
<keyword evidence="3" id="KW-1185">Reference proteome</keyword>
<evidence type="ECO:0000313" key="3">
    <source>
        <dbReference type="Proteomes" id="UP000029108"/>
    </source>
</evidence>